<feature type="compositionally biased region" description="Low complexity" evidence="1">
    <location>
        <begin position="16"/>
        <end position="31"/>
    </location>
</feature>
<feature type="compositionally biased region" description="Basic residues" evidence="1">
    <location>
        <begin position="32"/>
        <end position="47"/>
    </location>
</feature>
<sequence length="380" mass="41316">MLALFFACLAPKRRLSGSTGTTTAAAAAAAAPRRKRSASTFRHRYTPRVRIGSSPRRRAGRSAKKDPGRCTRVSRALSPKPLSAPSPSASSSVLPRVSDAPVEAIAAPQPRLSPSYVIAGAMPVRSHFMNPVDFLSSSEPLLLTPEEKAAEKAERARLVALQDDARALAAAFARELAERKAKATPAAAEMRASKARLNGTPQQRPPTLHPRSSDFAPVAPTAPRRRHKSSFKAKKERGKTVDRRRRPNTSPRPRAPTRQCASPTRSGRRHQPKVRVTASVPTHKPLQALHRPLGGPRLRPTAAARIRAATAAAFSQRAASSRLKPVARGKKRPAVSSHRTAKAPTPVLMRALSKSTVKASRLAKPKKRIITKLRHRRRKR</sequence>
<dbReference type="KEGG" id="lmat:92516390"/>
<reference evidence="3" key="1">
    <citation type="journal article" date="2021" name="Microbiol. Resour. Announc.">
        <title>LGAAP: Leishmaniinae Genome Assembly and Annotation Pipeline.</title>
        <authorList>
            <person name="Almutairi H."/>
            <person name="Urbaniak M.D."/>
            <person name="Bates M.D."/>
            <person name="Jariyapan N."/>
            <person name="Kwakye-Nuako G."/>
            <person name="Thomaz-Soccol V."/>
            <person name="Al-Salem W.S."/>
            <person name="Dillon R.J."/>
            <person name="Bates P.A."/>
            <person name="Gatherer D."/>
        </authorList>
    </citation>
    <scope>NUCLEOTIDE SEQUENCE [LARGE SCALE GENOMIC DNA]</scope>
</reference>
<accession>A0A836GTU5</accession>
<feature type="compositionally biased region" description="Basic residues" evidence="1">
    <location>
        <begin position="223"/>
        <end position="247"/>
    </location>
</feature>
<feature type="region of interest" description="Disordered" evidence="1">
    <location>
        <begin position="316"/>
        <end position="380"/>
    </location>
</feature>
<protein>
    <submittedName>
        <fullName evidence="2">Uncharacterized protein</fullName>
    </submittedName>
</protein>
<dbReference type="Proteomes" id="UP000673552">
    <property type="component" value="Unassembled WGS sequence"/>
</dbReference>
<organism evidence="2 3">
    <name type="scientific">Leishmania martiniquensis</name>
    <dbReference type="NCBI Taxonomy" id="1580590"/>
    <lineage>
        <taxon>Eukaryota</taxon>
        <taxon>Discoba</taxon>
        <taxon>Euglenozoa</taxon>
        <taxon>Kinetoplastea</taxon>
        <taxon>Metakinetoplastina</taxon>
        <taxon>Trypanosomatida</taxon>
        <taxon>Trypanosomatidae</taxon>
        <taxon>Leishmaniinae</taxon>
        <taxon>Leishmania</taxon>
    </lineage>
</organism>
<dbReference type="EMBL" id="JAFEUZ010000020">
    <property type="protein sequence ID" value="KAG5480029.1"/>
    <property type="molecule type" value="Genomic_DNA"/>
</dbReference>
<proteinExistence type="predicted"/>
<evidence type="ECO:0000256" key="1">
    <source>
        <dbReference type="SAM" id="MobiDB-lite"/>
    </source>
</evidence>
<name>A0A836GTU5_9TRYP</name>
<gene>
    <name evidence="2" type="ORF">LSCM1_06450</name>
</gene>
<reference evidence="3" key="2">
    <citation type="journal article" date="2021" name="Sci. Data">
        <title>Chromosome-scale genome sequencing, assembly and annotation of six genomes from subfamily Leishmaniinae.</title>
        <authorList>
            <person name="Almutairi H."/>
            <person name="Urbaniak M.D."/>
            <person name="Bates M.D."/>
            <person name="Jariyapan N."/>
            <person name="Kwakye-Nuako G."/>
            <person name="Thomaz Soccol V."/>
            <person name="Al-Salem W.S."/>
            <person name="Dillon R.J."/>
            <person name="Bates P.A."/>
            <person name="Gatherer D."/>
        </authorList>
    </citation>
    <scope>NUCLEOTIDE SEQUENCE [LARGE SCALE GENOMIC DNA]</scope>
</reference>
<feature type="region of interest" description="Disordered" evidence="1">
    <location>
        <begin position="15"/>
        <end position="95"/>
    </location>
</feature>
<feature type="region of interest" description="Disordered" evidence="1">
    <location>
        <begin position="183"/>
        <end position="277"/>
    </location>
</feature>
<keyword evidence="3" id="KW-1185">Reference proteome</keyword>
<evidence type="ECO:0000313" key="3">
    <source>
        <dbReference type="Proteomes" id="UP000673552"/>
    </source>
</evidence>
<feature type="compositionally biased region" description="Basic residues" evidence="1">
    <location>
        <begin position="361"/>
        <end position="380"/>
    </location>
</feature>
<dbReference type="OrthoDB" id="267978at2759"/>
<dbReference type="AlphaFoldDB" id="A0A836GTU5"/>
<feature type="compositionally biased region" description="Low complexity" evidence="1">
    <location>
        <begin position="248"/>
        <end position="258"/>
    </location>
</feature>
<dbReference type="GeneID" id="92516390"/>
<feature type="compositionally biased region" description="Low complexity" evidence="1">
    <location>
        <begin position="74"/>
        <end position="95"/>
    </location>
</feature>
<evidence type="ECO:0000313" key="2">
    <source>
        <dbReference type="EMBL" id="KAG5480029.1"/>
    </source>
</evidence>
<comment type="caution">
    <text evidence="2">The sequence shown here is derived from an EMBL/GenBank/DDBJ whole genome shotgun (WGS) entry which is preliminary data.</text>
</comment>
<dbReference type="RefSeq" id="XP_067179192.1">
    <property type="nucleotide sequence ID" value="XM_067323878.1"/>
</dbReference>